<feature type="compositionally biased region" description="Low complexity" evidence="4">
    <location>
        <begin position="67"/>
        <end position="76"/>
    </location>
</feature>
<feature type="compositionally biased region" description="Basic and acidic residues" evidence="4">
    <location>
        <begin position="269"/>
        <end position="282"/>
    </location>
</feature>
<feature type="DNA-binding region" description="Homeobox" evidence="2">
    <location>
        <begin position="478"/>
        <end position="537"/>
    </location>
</feature>
<dbReference type="KEGG" id="bgt:106069092"/>
<feature type="compositionally biased region" description="Basic and acidic residues" evidence="4">
    <location>
        <begin position="187"/>
        <end position="196"/>
    </location>
</feature>
<gene>
    <name evidence="6" type="primary">106069092</name>
</gene>
<dbReference type="PANTHER" id="PTHR24333">
    <property type="entry name" value="HOMEO BOX HB9 LIKE A-RELATED"/>
    <property type="match status" value="1"/>
</dbReference>
<feature type="compositionally biased region" description="Polar residues" evidence="4">
    <location>
        <begin position="40"/>
        <end position="54"/>
    </location>
</feature>
<evidence type="ECO:0000259" key="5">
    <source>
        <dbReference type="PROSITE" id="PS50071"/>
    </source>
</evidence>
<evidence type="ECO:0000256" key="4">
    <source>
        <dbReference type="SAM" id="MobiDB-lite"/>
    </source>
</evidence>
<keyword evidence="2 3" id="KW-0371">Homeobox</keyword>
<evidence type="ECO:0000256" key="3">
    <source>
        <dbReference type="RuleBase" id="RU000682"/>
    </source>
</evidence>
<feature type="region of interest" description="Disordered" evidence="4">
    <location>
        <begin position="27"/>
        <end position="85"/>
    </location>
</feature>
<dbReference type="InterPro" id="IPR009057">
    <property type="entry name" value="Homeodomain-like_sf"/>
</dbReference>
<feature type="compositionally biased region" description="Polar residues" evidence="4">
    <location>
        <begin position="314"/>
        <end position="329"/>
    </location>
</feature>
<feature type="compositionally biased region" description="Acidic residues" evidence="4">
    <location>
        <begin position="433"/>
        <end position="444"/>
    </location>
</feature>
<evidence type="ECO:0000256" key="2">
    <source>
        <dbReference type="PROSITE-ProRule" id="PRU00108"/>
    </source>
</evidence>
<organism evidence="6 7">
    <name type="scientific">Biomphalaria glabrata</name>
    <name type="common">Bloodfluke planorb</name>
    <name type="synonym">Freshwater snail</name>
    <dbReference type="NCBI Taxonomy" id="6526"/>
    <lineage>
        <taxon>Eukaryota</taxon>
        <taxon>Metazoa</taxon>
        <taxon>Spiralia</taxon>
        <taxon>Lophotrochozoa</taxon>
        <taxon>Mollusca</taxon>
        <taxon>Gastropoda</taxon>
        <taxon>Heterobranchia</taxon>
        <taxon>Euthyneura</taxon>
        <taxon>Panpulmonata</taxon>
        <taxon>Hygrophila</taxon>
        <taxon>Lymnaeoidea</taxon>
        <taxon>Planorbidae</taxon>
        <taxon>Biomphalaria</taxon>
    </lineage>
</organism>
<feature type="compositionally biased region" description="Basic and acidic residues" evidence="4">
    <location>
        <begin position="290"/>
        <end position="308"/>
    </location>
</feature>
<evidence type="ECO:0000256" key="1">
    <source>
        <dbReference type="ARBA" id="ARBA00004123"/>
    </source>
</evidence>
<dbReference type="InterPro" id="IPR050848">
    <property type="entry name" value="Homeobox_TF"/>
</dbReference>
<feature type="region of interest" description="Disordered" evidence="4">
    <location>
        <begin position="243"/>
        <end position="372"/>
    </location>
</feature>
<name>A0A2C9JUR6_BIOGL</name>
<dbReference type="VEuPathDB" id="VectorBase:BGLB008358"/>
<dbReference type="GO" id="GO:0003677">
    <property type="term" value="F:DNA binding"/>
    <property type="evidence" value="ECO:0007669"/>
    <property type="project" value="UniProtKB-UniRule"/>
</dbReference>
<feature type="region of interest" description="Disordered" evidence="4">
    <location>
        <begin position="710"/>
        <end position="729"/>
    </location>
</feature>
<evidence type="ECO:0000313" key="7">
    <source>
        <dbReference type="Proteomes" id="UP000076420"/>
    </source>
</evidence>
<feature type="compositionally biased region" description="Basic and acidic residues" evidence="4">
    <location>
        <begin position="445"/>
        <end position="461"/>
    </location>
</feature>
<evidence type="ECO:0000313" key="6">
    <source>
        <dbReference type="EnsemblMetazoa" id="BGLB008358-PB"/>
    </source>
</evidence>
<dbReference type="SUPFAM" id="SSF46689">
    <property type="entry name" value="Homeodomain-like"/>
    <property type="match status" value="1"/>
</dbReference>
<reference evidence="6" key="1">
    <citation type="submission" date="2020-05" db="UniProtKB">
        <authorList>
            <consortium name="EnsemblMetazoa"/>
        </authorList>
    </citation>
    <scope>IDENTIFICATION</scope>
    <source>
        <strain evidence="6">BB02</strain>
    </source>
</reference>
<dbReference type="SMART" id="SM00389">
    <property type="entry name" value="HOX"/>
    <property type="match status" value="1"/>
</dbReference>
<keyword evidence="2 3" id="KW-0238">DNA-binding</keyword>
<feature type="region of interest" description="Disordered" evidence="4">
    <location>
        <begin position="180"/>
        <end position="231"/>
    </location>
</feature>
<keyword evidence="2 3" id="KW-0539">Nucleus</keyword>
<dbReference type="InterPro" id="IPR001356">
    <property type="entry name" value="HD"/>
</dbReference>
<dbReference type="GO" id="GO:0005634">
    <property type="term" value="C:nucleus"/>
    <property type="evidence" value="ECO:0007669"/>
    <property type="project" value="UniProtKB-SubCell"/>
</dbReference>
<sequence>MLTSRVVKKTTTATTLSEMLDDDVEISALHPDGDDADKLTCSSPDHSSPSNLVSSRKCETTMGDDASSVNQVSKYSSSHKEKRPHVEACKKEKHSHVEACKRTRLESNNAEHNDNKRIELTSSVPDHSQLISDDAEVTLSSWPSKKSCDPMHFLSNPFEGVLRTSTSNLPPYFANNDNHDVSSAVSSKRDSVDGHSRTFPFSSSTSPPSTSPSRNDGNLEPTPVNFRLGSSSLGLFQSPHLNFFQRDPSRENPGAEPSKLFSYTSSTRAESEHEILVSDSARRSSSFSSEDFKDSYEERHVEEGDYQRGPRLMSSPTSSYHRFTQQQNKSSDRPSDIAQKKSPRTSFLISDILGDKENPKDSAVPEPRTELRFPPINLGGRFSNFTPVRPSLFHASPFLPYPGVSSRTREMHAAAAAAAASLVGDTICHEDEMNGDNEDDDDDDGRDHDSASEKSFDHDLNGQHGDLGSSMGCKSKKPRKARTAFTDHQLSVLEKTFERQKYLSVQDRMELASKLNLTDTQVKTWYQNRRLTITSSARKSYLSSSTKAHYYILGQGVLSLILNQGSLLHTRPGSLISHPQPGSLLHPRPGSLISHPQPRLTITHSARESYRSSSTRLTITHSARESYRSSSTKTHYYILGQGVLSLILNQGSLLHPRPGSLISHPQPRLTITSSARESYPSFSTKAHYYILGQGVLSLILNHDSLLHPRPGSLISHPQPRLTITSSAKG</sequence>
<dbReference type="EnsemblMetazoa" id="BGLB008358-RB">
    <property type="protein sequence ID" value="BGLB008358-PB"/>
    <property type="gene ID" value="BGLB008358"/>
</dbReference>
<feature type="domain" description="Homeobox" evidence="5">
    <location>
        <begin position="476"/>
        <end position="536"/>
    </location>
</feature>
<feature type="compositionally biased region" description="Low complexity" evidence="4">
    <location>
        <begin position="197"/>
        <end position="214"/>
    </location>
</feature>
<dbReference type="Gene3D" id="1.10.10.60">
    <property type="entry name" value="Homeodomain-like"/>
    <property type="match status" value="1"/>
</dbReference>
<dbReference type="PANTHER" id="PTHR24333:SF5">
    <property type="entry name" value="VENT HOMEOBOX"/>
    <property type="match status" value="1"/>
</dbReference>
<dbReference type="STRING" id="6526.A0A2C9JUR6"/>
<accession>A0A2C9JUR6</accession>
<dbReference type="PROSITE" id="PS50071">
    <property type="entry name" value="HOMEOBOX_2"/>
    <property type="match status" value="1"/>
</dbReference>
<dbReference type="Pfam" id="PF00046">
    <property type="entry name" value="Homeodomain"/>
    <property type="match status" value="1"/>
</dbReference>
<comment type="subcellular location">
    <subcellularLocation>
        <location evidence="1 2 3">Nucleus</location>
    </subcellularLocation>
</comment>
<proteinExistence type="predicted"/>
<dbReference type="OrthoDB" id="6159439at2759"/>
<feature type="compositionally biased region" description="Basic and acidic residues" evidence="4">
    <location>
        <begin position="330"/>
        <end position="339"/>
    </location>
</feature>
<protein>
    <recommendedName>
        <fullName evidence="5">Homeobox domain-containing protein</fullName>
    </recommendedName>
</protein>
<dbReference type="VEuPathDB" id="VectorBase:BGLAX_045207"/>
<dbReference type="CDD" id="cd00086">
    <property type="entry name" value="homeodomain"/>
    <property type="match status" value="1"/>
</dbReference>
<dbReference type="Proteomes" id="UP000076420">
    <property type="component" value="Unassembled WGS sequence"/>
</dbReference>
<dbReference type="AlphaFoldDB" id="A0A2C9JUR6"/>
<feature type="region of interest" description="Disordered" evidence="4">
    <location>
        <begin position="429"/>
        <end position="481"/>
    </location>
</feature>